<evidence type="ECO:0000256" key="1">
    <source>
        <dbReference type="ARBA" id="ARBA00010886"/>
    </source>
</evidence>
<evidence type="ECO:0000259" key="12">
    <source>
        <dbReference type="PROSITE" id="PS50011"/>
    </source>
</evidence>
<evidence type="ECO:0000313" key="14">
    <source>
        <dbReference type="Proteomes" id="UP000612746"/>
    </source>
</evidence>
<sequence>MSSTEFTSHFEPLEVCGSGSFGLIRKVRRISDGQILACKEIDYRKMSEKEKRQLVAEVNILRELKHPNIVRYYERIIDRKNCMLYILMEYCDGGDLSSVIRKCKQEGKYLQEDVIWILLTQMLMALRECHHGKSGREESKSSVAILHRDLKPDNVFLDDQRNVKLGDFGLSRTLSAGADMARTFVGTPFYMSPELINESSYDMKSDVWALGCLTFELCALEPPFQAKTQHALATKIKSGKTGSFPKQYSPQLHSMIKAMMHTNPSKRPTTLDFFKLEKIQRCQDSIEINLLRSKLDQYEKDLASQQKNNQERMAEIEKREKELNTKLHRLTRKEESLAQKERMIQEKLQDLSQQSRMYEGEQLQVPNRGISRSYSVQQPSRFSGPLRSFDHPYITIPSRDGCSSSLSSSRSGVSCSPSDVSQRTSVSTDASSVSSLFSNDDDSFYDAITNLKLAPLKTDRACHIQIQRINDIPSPITRTM</sequence>
<dbReference type="GO" id="GO:0005524">
    <property type="term" value="F:ATP binding"/>
    <property type="evidence" value="ECO:0007669"/>
    <property type="project" value="UniProtKB-KW"/>
</dbReference>
<evidence type="ECO:0000256" key="6">
    <source>
        <dbReference type="ARBA" id="ARBA00022777"/>
    </source>
</evidence>
<evidence type="ECO:0000256" key="3">
    <source>
        <dbReference type="ARBA" id="ARBA00022527"/>
    </source>
</evidence>
<dbReference type="FunFam" id="3.30.200.20:FF:000097">
    <property type="entry name" value="Probable serine/threonine-protein kinase nek1"/>
    <property type="match status" value="1"/>
</dbReference>
<name>A0A8H7PWA7_9FUNG</name>
<feature type="coiled-coil region" evidence="10">
    <location>
        <begin position="288"/>
        <end position="354"/>
    </location>
</feature>
<feature type="domain" description="Protein kinase" evidence="12">
    <location>
        <begin position="10"/>
        <end position="279"/>
    </location>
</feature>
<dbReference type="InterPro" id="IPR000719">
    <property type="entry name" value="Prot_kinase_dom"/>
</dbReference>
<comment type="catalytic activity">
    <reaction evidence="8">
        <text>L-threonyl-[protein] + ATP = O-phospho-L-threonyl-[protein] + ADP + H(+)</text>
        <dbReference type="Rhea" id="RHEA:46608"/>
        <dbReference type="Rhea" id="RHEA-COMP:11060"/>
        <dbReference type="Rhea" id="RHEA-COMP:11605"/>
        <dbReference type="ChEBI" id="CHEBI:15378"/>
        <dbReference type="ChEBI" id="CHEBI:30013"/>
        <dbReference type="ChEBI" id="CHEBI:30616"/>
        <dbReference type="ChEBI" id="CHEBI:61977"/>
        <dbReference type="ChEBI" id="CHEBI:456216"/>
        <dbReference type="EC" id="2.7.11.1"/>
    </reaction>
</comment>
<feature type="region of interest" description="Disordered" evidence="11">
    <location>
        <begin position="400"/>
        <end position="433"/>
    </location>
</feature>
<comment type="similarity">
    <text evidence="1">Belongs to the protein kinase superfamily. NEK Ser/Thr protein kinase family. NIMA subfamily.</text>
</comment>
<accession>A0A8H7PWA7</accession>
<dbReference type="Gene3D" id="3.30.200.20">
    <property type="entry name" value="Phosphorylase Kinase, domain 1"/>
    <property type="match status" value="2"/>
</dbReference>
<reference evidence="13" key="1">
    <citation type="submission" date="2020-12" db="EMBL/GenBank/DDBJ databases">
        <title>Metabolic potential, ecology and presence of endohyphal bacteria is reflected in genomic diversity of Mucoromycotina.</title>
        <authorList>
            <person name="Muszewska A."/>
            <person name="Okrasinska A."/>
            <person name="Steczkiewicz K."/>
            <person name="Drgas O."/>
            <person name="Orlowska M."/>
            <person name="Perlinska-Lenart U."/>
            <person name="Aleksandrzak-Piekarczyk T."/>
            <person name="Szatraj K."/>
            <person name="Zielenkiewicz U."/>
            <person name="Pilsyk S."/>
            <person name="Malc E."/>
            <person name="Mieczkowski P."/>
            <person name="Kruszewska J.S."/>
            <person name="Biernat P."/>
            <person name="Pawlowska J."/>
        </authorList>
    </citation>
    <scope>NUCLEOTIDE SEQUENCE</scope>
    <source>
        <strain evidence="13">WA0000051536</strain>
    </source>
</reference>
<dbReference type="InterPro" id="IPR008271">
    <property type="entry name" value="Ser/Thr_kinase_AS"/>
</dbReference>
<proteinExistence type="inferred from homology"/>
<evidence type="ECO:0000256" key="9">
    <source>
        <dbReference type="ARBA" id="ARBA00048679"/>
    </source>
</evidence>
<evidence type="ECO:0000256" key="7">
    <source>
        <dbReference type="ARBA" id="ARBA00022840"/>
    </source>
</evidence>
<dbReference type="PROSITE" id="PS00108">
    <property type="entry name" value="PROTEIN_KINASE_ST"/>
    <property type="match status" value="1"/>
</dbReference>
<keyword evidence="7" id="KW-0067">ATP-binding</keyword>
<dbReference type="OrthoDB" id="10250725at2759"/>
<evidence type="ECO:0000256" key="4">
    <source>
        <dbReference type="ARBA" id="ARBA00022679"/>
    </source>
</evidence>
<keyword evidence="14" id="KW-1185">Reference proteome</keyword>
<comment type="caution">
    <text evidence="13">The sequence shown here is derived from an EMBL/GenBank/DDBJ whole genome shotgun (WGS) entry which is preliminary data.</text>
</comment>
<dbReference type="Pfam" id="PF00069">
    <property type="entry name" value="Pkinase"/>
    <property type="match status" value="1"/>
</dbReference>
<keyword evidence="10" id="KW-0175">Coiled coil</keyword>
<dbReference type="InterPro" id="IPR011009">
    <property type="entry name" value="Kinase-like_dom_sf"/>
</dbReference>
<keyword evidence="6" id="KW-0418">Kinase</keyword>
<dbReference type="SUPFAM" id="SSF56112">
    <property type="entry name" value="Protein kinase-like (PK-like)"/>
    <property type="match status" value="1"/>
</dbReference>
<dbReference type="PROSITE" id="PS50011">
    <property type="entry name" value="PROTEIN_KINASE_DOM"/>
    <property type="match status" value="1"/>
</dbReference>
<dbReference type="PANTHER" id="PTHR44899">
    <property type="entry name" value="CAMK FAMILY PROTEIN KINASE"/>
    <property type="match status" value="1"/>
</dbReference>
<dbReference type="SMART" id="SM00220">
    <property type="entry name" value="S_TKc"/>
    <property type="match status" value="1"/>
</dbReference>
<dbReference type="GO" id="GO:0004674">
    <property type="term" value="F:protein serine/threonine kinase activity"/>
    <property type="evidence" value="ECO:0007669"/>
    <property type="project" value="UniProtKB-KW"/>
</dbReference>
<dbReference type="EC" id="2.7.11.1" evidence="2"/>
<keyword evidence="3" id="KW-0723">Serine/threonine-protein kinase</keyword>
<evidence type="ECO:0000256" key="11">
    <source>
        <dbReference type="SAM" id="MobiDB-lite"/>
    </source>
</evidence>
<comment type="catalytic activity">
    <reaction evidence="9">
        <text>L-seryl-[protein] + ATP = O-phospho-L-seryl-[protein] + ADP + H(+)</text>
        <dbReference type="Rhea" id="RHEA:17989"/>
        <dbReference type="Rhea" id="RHEA-COMP:9863"/>
        <dbReference type="Rhea" id="RHEA-COMP:11604"/>
        <dbReference type="ChEBI" id="CHEBI:15378"/>
        <dbReference type="ChEBI" id="CHEBI:29999"/>
        <dbReference type="ChEBI" id="CHEBI:30616"/>
        <dbReference type="ChEBI" id="CHEBI:83421"/>
        <dbReference type="ChEBI" id="CHEBI:456216"/>
        <dbReference type="EC" id="2.7.11.1"/>
    </reaction>
</comment>
<evidence type="ECO:0000256" key="5">
    <source>
        <dbReference type="ARBA" id="ARBA00022741"/>
    </source>
</evidence>
<organism evidence="13 14">
    <name type="scientific">Umbelopsis vinacea</name>
    <dbReference type="NCBI Taxonomy" id="44442"/>
    <lineage>
        <taxon>Eukaryota</taxon>
        <taxon>Fungi</taxon>
        <taxon>Fungi incertae sedis</taxon>
        <taxon>Mucoromycota</taxon>
        <taxon>Mucoromycotina</taxon>
        <taxon>Umbelopsidomycetes</taxon>
        <taxon>Umbelopsidales</taxon>
        <taxon>Umbelopsidaceae</taxon>
        <taxon>Umbelopsis</taxon>
    </lineage>
</organism>
<dbReference type="AlphaFoldDB" id="A0A8H7PWA7"/>
<dbReference type="InterPro" id="IPR051131">
    <property type="entry name" value="NEK_Ser/Thr_kinase_NIMA"/>
</dbReference>
<evidence type="ECO:0000256" key="8">
    <source>
        <dbReference type="ARBA" id="ARBA00047899"/>
    </source>
</evidence>
<keyword evidence="5" id="KW-0547">Nucleotide-binding</keyword>
<dbReference type="Proteomes" id="UP000612746">
    <property type="component" value="Unassembled WGS sequence"/>
</dbReference>
<dbReference type="PANTHER" id="PTHR44899:SF10">
    <property type="entry name" value="NIMA-RELATED KINASE 2"/>
    <property type="match status" value="1"/>
</dbReference>
<gene>
    <name evidence="13" type="ORF">INT44_008357</name>
</gene>
<evidence type="ECO:0000256" key="2">
    <source>
        <dbReference type="ARBA" id="ARBA00012513"/>
    </source>
</evidence>
<protein>
    <recommendedName>
        <fullName evidence="2">non-specific serine/threonine protein kinase</fullName>
        <ecNumber evidence="2">2.7.11.1</ecNumber>
    </recommendedName>
</protein>
<dbReference type="CDD" id="cd08217">
    <property type="entry name" value="STKc_Nek2"/>
    <property type="match status" value="1"/>
</dbReference>
<evidence type="ECO:0000256" key="10">
    <source>
        <dbReference type="SAM" id="Coils"/>
    </source>
</evidence>
<dbReference type="Gene3D" id="1.10.510.10">
    <property type="entry name" value="Transferase(Phosphotransferase) domain 1"/>
    <property type="match status" value="1"/>
</dbReference>
<evidence type="ECO:0000313" key="13">
    <source>
        <dbReference type="EMBL" id="KAG2181542.1"/>
    </source>
</evidence>
<dbReference type="EMBL" id="JAEPRA010000008">
    <property type="protein sequence ID" value="KAG2181542.1"/>
    <property type="molecule type" value="Genomic_DNA"/>
</dbReference>
<keyword evidence="4" id="KW-0808">Transferase</keyword>